<evidence type="ECO:0000256" key="7">
    <source>
        <dbReference type="RuleBase" id="RU362109"/>
    </source>
</evidence>
<evidence type="ECO:0000313" key="9">
    <source>
        <dbReference type="EMBL" id="CAF1049822.1"/>
    </source>
</evidence>
<dbReference type="AlphaFoldDB" id="A0A814KEL5"/>
<dbReference type="Pfam" id="PF00179">
    <property type="entry name" value="UQ_con"/>
    <property type="match status" value="1"/>
</dbReference>
<dbReference type="SMART" id="SM00212">
    <property type="entry name" value="UBCc"/>
    <property type="match status" value="1"/>
</dbReference>
<feature type="active site" description="Glycyl thioester intermediate" evidence="6">
    <location>
        <position position="88"/>
    </location>
</feature>
<evidence type="ECO:0000256" key="3">
    <source>
        <dbReference type="ARBA" id="ARBA00022741"/>
    </source>
</evidence>
<name>A0A814KEL5_9BILA</name>
<dbReference type="FunFam" id="3.10.110.10:FF:000060">
    <property type="entry name" value="Ubiquitin conjugating enzyme (UbcB)"/>
    <property type="match status" value="1"/>
</dbReference>
<dbReference type="Proteomes" id="UP000663832">
    <property type="component" value="Unassembled WGS sequence"/>
</dbReference>
<evidence type="ECO:0000256" key="4">
    <source>
        <dbReference type="ARBA" id="ARBA00022786"/>
    </source>
</evidence>
<dbReference type="InterPro" id="IPR016135">
    <property type="entry name" value="UBQ-conjugating_enzyme/RWD"/>
</dbReference>
<keyword evidence="2" id="KW-0808">Transferase</keyword>
<dbReference type="Proteomes" id="UP000663877">
    <property type="component" value="Unassembled WGS sequence"/>
</dbReference>
<evidence type="ECO:0000313" key="12">
    <source>
        <dbReference type="Proteomes" id="UP000663877"/>
    </source>
</evidence>
<dbReference type="GO" id="GO:0061631">
    <property type="term" value="F:ubiquitin conjugating enzyme activity"/>
    <property type="evidence" value="ECO:0007669"/>
    <property type="project" value="UniProtKB-EC"/>
</dbReference>
<keyword evidence="11" id="KW-1185">Reference proteome</keyword>
<dbReference type="PROSITE" id="PS50127">
    <property type="entry name" value="UBC_2"/>
    <property type="match status" value="1"/>
</dbReference>
<keyword evidence="5 7" id="KW-0067">ATP-binding</keyword>
<evidence type="ECO:0000313" key="10">
    <source>
        <dbReference type="EMBL" id="CAF1082099.1"/>
    </source>
</evidence>
<dbReference type="EC" id="2.3.2.23" evidence="1"/>
<dbReference type="EMBL" id="CAJNOM010000117">
    <property type="protein sequence ID" value="CAF1082099.1"/>
    <property type="molecule type" value="Genomic_DNA"/>
</dbReference>
<evidence type="ECO:0000256" key="1">
    <source>
        <dbReference type="ARBA" id="ARBA00012486"/>
    </source>
</evidence>
<evidence type="ECO:0000256" key="2">
    <source>
        <dbReference type="ARBA" id="ARBA00022679"/>
    </source>
</evidence>
<dbReference type="InterPro" id="IPR000608">
    <property type="entry name" value="UBC"/>
</dbReference>
<evidence type="ECO:0000256" key="6">
    <source>
        <dbReference type="PROSITE-ProRule" id="PRU10133"/>
    </source>
</evidence>
<organism evidence="9 12">
    <name type="scientific">Adineta steineri</name>
    <dbReference type="NCBI Taxonomy" id="433720"/>
    <lineage>
        <taxon>Eukaryota</taxon>
        <taxon>Metazoa</taxon>
        <taxon>Spiralia</taxon>
        <taxon>Gnathifera</taxon>
        <taxon>Rotifera</taxon>
        <taxon>Eurotatoria</taxon>
        <taxon>Bdelloidea</taxon>
        <taxon>Adinetida</taxon>
        <taxon>Adinetidae</taxon>
        <taxon>Adineta</taxon>
    </lineage>
</organism>
<evidence type="ECO:0000256" key="5">
    <source>
        <dbReference type="ARBA" id="ARBA00022840"/>
    </source>
</evidence>
<protein>
    <recommendedName>
        <fullName evidence="1">E2 ubiquitin-conjugating enzyme</fullName>
        <ecNumber evidence="1">2.3.2.23</ecNumber>
    </recommendedName>
</protein>
<feature type="domain" description="UBC core" evidence="8">
    <location>
        <begin position="2"/>
        <end position="150"/>
    </location>
</feature>
<accession>A0A814KEL5</accession>
<dbReference type="InterPro" id="IPR023313">
    <property type="entry name" value="UBQ-conjugating_AS"/>
</dbReference>
<gene>
    <name evidence="9" type="ORF">BJG266_LOCUS18548</name>
    <name evidence="10" type="ORF">QVE165_LOCUS19283</name>
</gene>
<comment type="caution">
    <text evidence="9">The sequence shown here is derived from an EMBL/GenBank/DDBJ whole genome shotgun (WGS) entry which is preliminary data.</text>
</comment>
<dbReference type="SUPFAM" id="SSF54495">
    <property type="entry name" value="UBC-like"/>
    <property type="match status" value="1"/>
</dbReference>
<dbReference type="PROSITE" id="PS00183">
    <property type="entry name" value="UBC_1"/>
    <property type="match status" value="1"/>
</dbReference>
<reference evidence="9" key="1">
    <citation type="submission" date="2021-02" db="EMBL/GenBank/DDBJ databases">
        <authorList>
            <person name="Nowell W R."/>
        </authorList>
    </citation>
    <scope>NUCLEOTIDE SEQUENCE</scope>
</reference>
<dbReference type="PANTHER" id="PTHR24068">
    <property type="entry name" value="UBIQUITIN-CONJUGATING ENZYME E2"/>
    <property type="match status" value="1"/>
</dbReference>
<evidence type="ECO:0000313" key="11">
    <source>
        <dbReference type="Proteomes" id="UP000663832"/>
    </source>
</evidence>
<dbReference type="EMBL" id="CAJNOI010000095">
    <property type="protein sequence ID" value="CAF1049822.1"/>
    <property type="molecule type" value="Genomic_DNA"/>
</dbReference>
<sequence>MAFLQRLAINHRELLKDPAPFCHAEPKDPEKDITHWTGYIDGPEQTPYANGRFYLTIDFPLEYPFKPPHIRFTTPIYHPNISAKGEICLDILHSKWSPALSTRALLISLCSLLTDPNPDHGLNREALKCYQTDEKQYQERVIEWTRKYAPKQRSLN</sequence>
<dbReference type="GO" id="GO:0005524">
    <property type="term" value="F:ATP binding"/>
    <property type="evidence" value="ECO:0007669"/>
    <property type="project" value="UniProtKB-UniRule"/>
</dbReference>
<evidence type="ECO:0000259" key="8">
    <source>
        <dbReference type="PROSITE" id="PS50127"/>
    </source>
</evidence>
<dbReference type="Gene3D" id="3.10.110.10">
    <property type="entry name" value="Ubiquitin Conjugating Enzyme"/>
    <property type="match status" value="1"/>
</dbReference>
<proteinExistence type="inferred from homology"/>
<keyword evidence="3 7" id="KW-0547">Nucleotide-binding</keyword>
<dbReference type="OrthoDB" id="10253686at2759"/>
<comment type="similarity">
    <text evidence="7">Belongs to the ubiquitin-conjugating enzyme family.</text>
</comment>
<keyword evidence="4 7" id="KW-0833">Ubl conjugation pathway</keyword>